<dbReference type="EnsemblMetazoa" id="HelroT159023">
    <property type="protein sequence ID" value="HelroP159023"/>
    <property type="gene ID" value="HelroG159023"/>
</dbReference>
<dbReference type="Gene3D" id="3.10.20.90">
    <property type="entry name" value="Phosphatidylinositol 3-kinase Catalytic Subunit, Chain A, domain 1"/>
    <property type="match status" value="1"/>
</dbReference>
<feature type="compositionally biased region" description="Polar residues" evidence="4">
    <location>
        <begin position="211"/>
        <end position="220"/>
    </location>
</feature>
<keyword evidence="8" id="KW-1185">Reference proteome</keyword>
<dbReference type="Proteomes" id="UP000015101">
    <property type="component" value="Unassembled WGS sequence"/>
</dbReference>
<feature type="region of interest" description="Disordered" evidence="4">
    <location>
        <begin position="201"/>
        <end position="226"/>
    </location>
</feature>
<reference evidence="7" key="3">
    <citation type="submission" date="2015-06" db="UniProtKB">
        <authorList>
            <consortium name="EnsemblMetazoa"/>
        </authorList>
    </citation>
    <scope>IDENTIFICATION</scope>
</reference>
<dbReference type="RefSeq" id="XP_009009201.1">
    <property type="nucleotide sequence ID" value="XM_009010953.1"/>
</dbReference>
<dbReference type="KEGG" id="hro:HELRODRAFT_159023"/>
<evidence type="ECO:0000256" key="1">
    <source>
        <dbReference type="ARBA" id="ARBA00022618"/>
    </source>
</evidence>
<dbReference type="InterPro" id="IPR052213">
    <property type="entry name" value="PAR3"/>
</dbReference>
<dbReference type="PANTHER" id="PTHR16484:SF17">
    <property type="entry name" value="BAZOOKA, ISOFORM B"/>
    <property type="match status" value="1"/>
</dbReference>
<evidence type="ECO:0000259" key="5">
    <source>
        <dbReference type="Pfam" id="PF12053"/>
    </source>
</evidence>
<dbReference type="STRING" id="6412.T1ENH6"/>
<gene>
    <name evidence="7" type="primary">20198126</name>
    <name evidence="6" type="ORF">HELRODRAFT_159023</name>
</gene>
<sequence>MKVTVCFDKVKIVVPCGDGNDTIEHLMAEACRRYKTNYNNHDLEYKDMKLYLEDGGILDPNDRIADVIDDKEHVFVTFEVKNISDHLNKISTSNNNLLIETSNHGDRSYMKERKIDITDINNNLVTNEHQLNVGKSKKLMEEIRPGNLSNFQMLVDENFVENLNLIDGDVSFTDSNVPQNEVVITIDDLKEDTKLKVRHNSDPCLNRRTSENFNKSNKPSMSRRKSLNQLAVDHQPTGTASNAGNSVLCTDGFVAADPRSMRNDVCADVQHADDAAAVGLRFAGSRVGISGSRNFQIIQEENVKSVTIKTNLQKLGIHVSPKQNDKGDYEDFCDSILKFLSDFFQNLYLRRTLYLLN</sequence>
<evidence type="ECO:0000313" key="6">
    <source>
        <dbReference type="EMBL" id="ESO12481.1"/>
    </source>
</evidence>
<dbReference type="EMBL" id="KB095811">
    <property type="protein sequence ID" value="ESO12481.1"/>
    <property type="molecule type" value="Genomic_DNA"/>
</dbReference>
<dbReference type="HOGENOM" id="CLU_776780_0_0_1"/>
<name>T1ENH6_HELRO</name>
<protein>
    <recommendedName>
        <fullName evidence="5">Par3/HAL N-terminal domain-containing protein</fullName>
    </recommendedName>
</protein>
<evidence type="ECO:0000313" key="7">
    <source>
        <dbReference type="EnsemblMetazoa" id="HelroP159023"/>
    </source>
</evidence>
<keyword evidence="3" id="KW-0131">Cell cycle</keyword>
<organism evidence="7 8">
    <name type="scientific">Helobdella robusta</name>
    <name type="common">Californian leech</name>
    <dbReference type="NCBI Taxonomy" id="6412"/>
    <lineage>
        <taxon>Eukaryota</taxon>
        <taxon>Metazoa</taxon>
        <taxon>Spiralia</taxon>
        <taxon>Lophotrochozoa</taxon>
        <taxon>Annelida</taxon>
        <taxon>Clitellata</taxon>
        <taxon>Hirudinea</taxon>
        <taxon>Rhynchobdellida</taxon>
        <taxon>Glossiphoniidae</taxon>
        <taxon>Helobdella</taxon>
    </lineage>
</organism>
<dbReference type="InterPro" id="IPR021922">
    <property type="entry name" value="Par3/HAL_N"/>
</dbReference>
<dbReference type="eggNOG" id="KOG3528">
    <property type="taxonomic scope" value="Eukaryota"/>
</dbReference>
<evidence type="ECO:0000256" key="2">
    <source>
        <dbReference type="ARBA" id="ARBA00022737"/>
    </source>
</evidence>
<keyword evidence="1" id="KW-0132">Cell division</keyword>
<evidence type="ECO:0000313" key="8">
    <source>
        <dbReference type="Proteomes" id="UP000015101"/>
    </source>
</evidence>
<keyword evidence="2" id="KW-0677">Repeat</keyword>
<feature type="domain" description="Par3/HAL N-terminal" evidence="5">
    <location>
        <begin position="1"/>
        <end position="79"/>
    </location>
</feature>
<evidence type="ECO:0000256" key="4">
    <source>
        <dbReference type="SAM" id="MobiDB-lite"/>
    </source>
</evidence>
<evidence type="ECO:0000256" key="3">
    <source>
        <dbReference type="ARBA" id="ARBA00023306"/>
    </source>
</evidence>
<accession>T1ENH6</accession>
<dbReference type="PANTHER" id="PTHR16484">
    <property type="entry name" value="PARTITIONING DEFECTIVE 3 RELATED"/>
    <property type="match status" value="1"/>
</dbReference>
<reference evidence="6 8" key="2">
    <citation type="journal article" date="2013" name="Nature">
        <title>Insights into bilaterian evolution from three spiralian genomes.</title>
        <authorList>
            <person name="Simakov O."/>
            <person name="Marletaz F."/>
            <person name="Cho S.J."/>
            <person name="Edsinger-Gonzales E."/>
            <person name="Havlak P."/>
            <person name="Hellsten U."/>
            <person name="Kuo D.H."/>
            <person name="Larsson T."/>
            <person name="Lv J."/>
            <person name="Arendt D."/>
            <person name="Savage R."/>
            <person name="Osoegawa K."/>
            <person name="de Jong P."/>
            <person name="Grimwood J."/>
            <person name="Chapman J.A."/>
            <person name="Shapiro H."/>
            <person name="Aerts A."/>
            <person name="Otillar R.P."/>
            <person name="Terry A.Y."/>
            <person name="Boore J.L."/>
            <person name="Grigoriev I.V."/>
            <person name="Lindberg D.R."/>
            <person name="Seaver E.C."/>
            <person name="Weisblat D.A."/>
            <person name="Putnam N.H."/>
            <person name="Rokhsar D.S."/>
        </authorList>
    </citation>
    <scope>NUCLEOTIDE SEQUENCE</scope>
</reference>
<reference evidence="8" key="1">
    <citation type="submission" date="2012-12" db="EMBL/GenBank/DDBJ databases">
        <authorList>
            <person name="Hellsten U."/>
            <person name="Grimwood J."/>
            <person name="Chapman J.A."/>
            <person name="Shapiro H."/>
            <person name="Aerts A."/>
            <person name="Otillar R.P."/>
            <person name="Terry A.Y."/>
            <person name="Boore J.L."/>
            <person name="Simakov O."/>
            <person name="Marletaz F."/>
            <person name="Cho S.-J."/>
            <person name="Edsinger-Gonzales E."/>
            <person name="Havlak P."/>
            <person name="Kuo D.-H."/>
            <person name="Larsson T."/>
            <person name="Lv J."/>
            <person name="Arendt D."/>
            <person name="Savage R."/>
            <person name="Osoegawa K."/>
            <person name="de Jong P."/>
            <person name="Lindberg D.R."/>
            <person name="Seaver E.C."/>
            <person name="Weisblat D.A."/>
            <person name="Putnam N.H."/>
            <person name="Grigoriev I.V."/>
            <person name="Rokhsar D.S."/>
        </authorList>
    </citation>
    <scope>NUCLEOTIDE SEQUENCE</scope>
</reference>
<dbReference type="GeneID" id="20198126"/>
<dbReference type="AlphaFoldDB" id="T1ENH6"/>
<proteinExistence type="predicted"/>
<dbReference type="Pfam" id="PF12053">
    <property type="entry name" value="Par3_HAL_N_term"/>
    <property type="match status" value="1"/>
</dbReference>
<dbReference type="GO" id="GO:0051301">
    <property type="term" value="P:cell division"/>
    <property type="evidence" value="ECO:0007669"/>
    <property type="project" value="UniProtKB-KW"/>
</dbReference>
<dbReference type="InParanoid" id="T1ENH6"/>
<dbReference type="EMBL" id="AMQM01000173">
    <property type="status" value="NOT_ANNOTATED_CDS"/>
    <property type="molecule type" value="Genomic_DNA"/>
</dbReference>
<dbReference type="OrthoDB" id="6158455at2759"/>
<dbReference type="CTD" id="20198126"/>